<dbReference type="EMBL" id="RRVG01000064">
    <property type="protein sequence ID" value="RRL37782.1"/>
    <property type="molecule type" value="Genomic_DNA"/>
</dbReference>
<proteinExistence type="predicted"/>
<evidence type="ECO:0000313" key="3">
    <source>
        <dbReference type="EMBL" id="HAH4523504.1"/>
    </source>
</evidence>
<dbReference type="EMBL" id="CP107128">
    <property type="protein sequence ID" value="WLM97477.1"/>
    <property type="molecule type" value="Genomic_DNA"/>
</dbReference>
<dbReference type="Proteomes" id="UP001383096">
    <property type="component" value="Chromosome"/>
</dbReference>
<evidence type="ECO:0000313" key="15">
    <source>
        <dbReference type="Proteomes" id="UP000188855"/>
    </source>
</evidence>
<dbReference type="AlphaFoldDB" id="A0A061KJ09"/>
<dbReference type="Proteomes" id="UP000288730">
    <property type="component" value="Unassembled WGS sequence"/>
</dbReference>
<dbReference type="EMBL" id="DABGKQ010000016">
    <property type="protein sequence ID" value="HAJ5805331.1"/>
    <property type="molecule type" value="Genomic_DNA"/>
</dbReference>
<reference evidence="4" key="8">
    <citation type="submission" date="2019-11" db="EMBL/GenBank/DDBJ databases">
        <authorList>
            <consortium name="NCBI Pathogen Detection Project"/>
        </authorList>
    </citation>
    <scope>NUCLEOTIDE SEQUENCE</scope>
    <source>
        <strain evidence="3">EC00763</strain>
        <strain evidence="4">Ecoli[ST-405]</strain>
    </source>
</reference>
<dbReference type="EMBL" id="DABBJX010000003">
    <property type="protein sequence ID" value="HAH4523504.1"/>
    <property type="molecule type" value="Genomic_DNA"/>
</dbReference>
<dbReference type="Proteomes" id="UP000438958">
    <property type="component" value="Unassembled WGS sequence"/>
</dbReference>
<reference evidence="6 20" key="6">
    <citation type="journal article" date="2019" name="Nat. Med.">
        <title>A library of human gut bacterial isolates paired with longitudinal multiomics data enables mechanistic microbiome research.</title>
        <authorList>
            <person name="Poyet M."/>
            <person name="Groussin M."/>
            <person name="Gibbons S.M."/>
            <person name="Avila-Pacheco J."/>
            <person name="Jiang X."/>
            <person name="Kearney S.M."/>
            <person name="Perrotta A.R."/>
            <person name="Berdy B."/>
            <person name="Zhao S."/>
            <person name="Lieberman T.D."/>
            <person name="Swanson P.K."/>
            <person name="Smith M."/>
            <person name="Roesemann S."/>
            <person name="Alexander J.E."/>
            <person name="Rich S.A."/>
            <person name="Livny J."/>
            <person name="Vlamakis H."/>
            <person name="Clish C."/>
            <person name="Bullock K."/>
            <person name="Deik A."/>
            <person name="Scott J."/>
            <person name="Pierce K.A."/>
            <person name="Xavier R.J."/>
            <person name="Alm E.J."/>
        </authorList>
    </citation>
    <scope>NUCLEOTIDE SEQUENCE [LARGE SCALE GENOMIC DNA]</scope>
    <source>
        <strain evidence="6 20">BIOML-A382</strain>
    </source>
</reference>
<dbReference type="EMBL" id="ABONVU020000005">
    <property type="protein sequence ID" value="EMJ5253693.1"/>
    <property type="molecule type" value="Genomic_DNA"/>
</dbReference>
<dbReference type="Proteomes" id="UP000188855">
    <property type="component" value="Unassembled WGS sequence"/>
</dbReference>
<dbReference type="EMBL" id="MPAF01000100">
    <property type="protein sequence ID" value="OOK23335.1"/>
    <property type="molecule type" value="Genomic_DNA"/>
</dbReference>
<evidence type="ECO:0000313" key="13">
    <source>
        <dbReference type="EMBL" id="WWX69998.1"/>
    </source>
</evidence>
<evidence type="ECO:0000313" key="6">
    <source>
        <dbReference type="EMBL" id="MSI67235.1"/>
    </source>
</evidence>
<reference evidence="9 18" key="5">
    <citation type="submission" date="2018-11" db="EMBL/GenBank/DDBJ databases">
        <title>E. coli isolates of the female bladder.</title>
        <authorList>
            <person name="Garretto A."/>
            <person name="Miller-Ensminger T."/>
            <person name="Wolfe A.J."/>
            <person name="Putonti C."/>
        </authorList>
    </citation>
    <scope>NUCLEOTIDE SEQUENCE [LARGE SCALE GENOMIC DNA]</scope>
    <source>
        <strain evidence="9 18">UMB1727</strain>
    </source>
</reference>
<evidence type="ECO:0000313" key="20">
    <source>
        <dbReference type="Proteomes" id="UP000438958"/>
    </source>
</evidence>
<evidence type="ECO:0000313" key="8">
    <source>
        <dbReference type="EMBL" id="RRL37782.1"/>
    </source>
</evidence>
<evidence type="ECO:0000313" key="18">
    <source>
        <dbReference type="Proteomes" id="UP000272662"/>
    </source>
</evidence>
<dbReference type="SUPFAM" id="SSF160719">
    <property type="entry name" value="gpW/gp25-like"/>
    <property type="match status" value="1"/>
</dbReference>
<evidence type="ECO:0000313" key="9">
    <source>
        <dbReference type="EMBL" id="RRL42258.1"/>
    </source>
</evidence>
<dbReference type="EMBL" id="WKUE01000001">
    <property type="protein sequence ID" value="MSI67235.1"/>
    <property type="molecule type" value="Genomic_DNA"/>
</dbReference>
<dbReference type="EMBL" id="CP146670">
    <property type="protein sequence ID" value="WWX69998.1"/>
    <property type="molecule type" value="Genomic_DNA"/>
</dbReference>
<evidence type="ECO:0000313" key="4">
    <source>
        <dbReference type="EMBL" id="HAJ5805331.1"/>
    </source>
</evidence>
<dbReference type="Pfam" id="PF04965">
    <property type="entry name" value="GPW_gp25"/>
    <property type="match status" value="1"/>
</dbReference>
<evidence type="ECO:0000313" key="11">
    <source>
        <dbReference type="EMBL" id="STF45269.1"/>
    </source>
</evidence>
<dbReference type="Proteomes" id="UP000254877">
    <property type="component" value="Unassembled WGS sequence"/>
</dbReference>
<dbReference type="RefSeq" id="WP_000859111.1">
    <property type="nucleotide sequence ID" value="NZ_AP018784.2"/>
</dbReference>
<dbReference type="Gene3D" id="3.10.450.40">
    <property type="match status" value="1"/>
</dbReference>
<dbReference type="InterPro" id="IPR007048">
    <property type="entry name" value="IraD/Gp25-like"/>
</dbReference>
<reference evidence="5 17" key="4">
    <citation type="submission" date="2018-10" db="EMBL/GenBank/DDBJ databases">
        <authorList>
            <consortium name="NARMS: The National Antimicrobial Resistance Monitoring System"/>
        </authorList>
    </citation>
    <scope>NUCLEOTIDE SEQUENCE [LARGE SCALE GENOMIC DNA]</scope>
    <source>
        <strain evidence="5 17">CVM N17EC0060</strain>
    </source>
</reference>
<dbReference type="Proteomes" id="UP001285616">
    <property type="component" value="Unassembled WGS sequence"/>
</dbReference>
<sequence>MKTTSVFWQPALQAPGEIVRGLDDIRQAIQIILRTPRGSDPHRPEFGSNLHLYIDWPVDRAIPHVVRESVDAIRRWEPRCQLMSVKPAVDGEHLTLRVSWKGSDGQTRTQELLWR</sequence>
<reference evidence="7 15" key="1">
    <citation type="submission" date="2016-10" db="EMBL/GenBank/DDBJ databases">
        <title>Whole genome sequences of antibiotic resistant commensal Escherichia coli from healthy Australian adults.</title>
        <authorList>
            <person name="Moran R.A."/>
            <person name="Anantham S."/>
            <person name="Nigro S.J."/>
            <person name="Holt K.E."/>
            <person name="Hall R.M."/>
        </authorList>
    </citation>
    <scope>NUCLEOTIDE SEQUENCE [LARGE SCALE GENOMIC DNA]</scope>
    <source>
        <strain evidence="7 15">2.3-R4</strain>
    </source>
</reference>
<dbReference type="EMBL" id="RNLZ01000010">
    <property type="protein sequence ID" value="MGE13412.1"/>
    <property type="molecule type" value="Genomic_DNA"/>
</dbReference>
<dbReference type="Proteomes" id="UP001180189">
    <property type="component" value="Chromosome"/>
</dbReference>
<evidence type="ECO:0000259" key="1">
    <source>
        <dbReference type="Pfam" id="PF04965"/>
    </source>
</evidence>
<reference evidence="12" key="9">
    <citation type="journal article" date="2023" name="Microorganisms">
        <title>Comparative Genomic Analysis of ST131 Subclade C2 of ESBL-Producing E. coli Isolates from Patients with Recurrent and Sporadic Urinary Tract Infections.</title>
        <authorList>
            <person name="Jaen-Luchoro D."/>
            <person name="Kahnamouei A."/>
            <person name="Yazdanshenas S."/>
            <person name="Lindblom A."/>
            <person name="Samuelsson E."/>
            <person name="Ahren C."/>
            <person name="Karami N."/>
        </authorList>
    </citation>
    <scope>NUCLEOTIDE SEQUENCE</scope>
    <source>
        <strain evidence="12">S7</strain>
    </source>
</reference>
<evidence type="ECO:0000313" key="5">
    <source>
        <dbReference type="EMBL" id="MGE13412.1"/>
    </source>
</evidence>
<reference evidence="10 19" key="7">
    <citation type="submission" date="2019-01" db="EMBL/GenBank/DDBJ databases">
        <title>Genomic analysis of febrile catheter-associated UTI E. coli isolates.</title>
        <authorList>
            <person name="Potter R."/>
            <person name="Zou Z."/>
            <person name="Henderson J."/>
            <person name="Dantas G."/>
        </authorList>
    </citation>
    <scope>NUCLEOTIDE SEQUENCE [LARGE SCALE GENOMIC DNA]</scope>
    <source>
        <strain evidence="10 19">29_CAASB</strain>
    </source>
</reference>
<dbReference type="Proteomes" id="UP000272336">
    <property type="component" value="Unassembled WGS sequence"/>
</dbReference>
<evidence type="ECO:0000313" key="2">
    <source>
        <dbReference type="EMBL" id="EMJ5253693.1"/>
    </source>
</evidence>
<reference evidence="2" key="10">
    <citation type="submission" date="2024-02" db="EMBL/GenBank/DDBJ databases">
        <authorList>
            <consortium name="Clinical and Environmental Microbiology Branch: Whole genome sequencing antimicrobial resistance pathogens in the healthcare setting"/>
        </authorList>
    </citation>
    <scope>NUCLEOTIDE SEQUENCE</scope>
    <source>
        <strain evidence="2">1924188</strain>
    </source>
</reference>
<evidence type="ECO:0000313" key="7">
    <source>
        <dbReference type="EMBL" id="OOK23335.1"/>
    </source>
</evidence>
<reference evidence="11 16" key="3">
    <citation type="submission" date="2018-06" db="EMBL/GenBank/DDBJ databases">
        <authorList>
            <consortium name="Pathogen Informatics"/>
            <person name="Doyle S."/>
        </authorList>
    </citation>
    <scope>NUCLEOTIDE SEQUENCE [LARGE SCALE GENOMIC DNA]</scope>
    <source>
        <strain evidence="11 16">NCTC7928</strain>
    </source>
</reference>
<evidence type="ECO:0000313" key="19">
    <source>
        <dbReference type="Proteomes" id="UP000288730"/>
    </source>
</evidence>
<feature type="domain" description="IraD/Gp25-like" evidence="1">
    <location>
        <begin position="21"/>
        <end position="98"/>
    </location>
</feature>
<dbReference type="EMBL" id="RRVG01000033">
    <property type="protein sequence ID" value="RRL42258.1"/>
    <property type="molecule type" value="Genomic_DNA"/>
</dbReference>
<dbReference type="EMBL" id="SCJN01000018">
    <property type="protein sequence ID" value="RXD17594.1"/>
    <property type="molecule type" value="Genomic_DNA"/>
</dbReference>
<evidence type="ECO:0000313" key="17">
    <source>
        <dbReference type="Proteomes" id="UP000272336"/>
    </source>
</evidence>
<dbReference type="Proteomes" id="UP000842519">
    <property type="component" value="Unassembled WGS sequence"/>
</dbReference>
<evidence type="ECO:0000313" key="14">
    <source>
        <dbReference type="EMBL" id="WWX72942.1"/>
    </source>
</evidence>
<dbReference type="EMBL" id="UGAB01000002">
    <property type="protein sequence ID" value="STF45269.1"/>
    <property type="molecule type" value="Genomic_DNA"/>
</dbReference>
<gene>
    <name evidence="7" type="ORF">BMT91_25395</name>
    <name evidence="5" type="ORF">D9D43_07365</name>
    <name evidence="9" type="ORF">DU321_21125</name>
    <name evidence="8" type="ORF">DU321_26145</name>
    <name evidence="10" type="ORF">EPS76_04005</name>
    <name evidence="6" type="ORF">GKF66_00090</name>
    <name evidence="3" type="ORF">GRC73_05740</name>
    <name evidence="4" type="ORF">HLZ39_12545</name>
    <name evidence="11" type="ORF">NCTC7928_06037</name>
    <name evidence="12" type="ORF">OGM49_08310</name>
    <name evidence="2" type="ORF">R8O40_001902</name>
    <name evidence="14" type="ORF">V9Z47_07945</name>
    <name evidence="13" type="ORF">V9Z47_17995</name>
</gene>
<dbReference type="Proteomes" id="UP000272662">
    <property type="component" value="Unassembled WGS sequence"/>
</dbReference>
<accession>A0A0J3ZJA0</accession>
<dbReference type="EMBL" id="CP146670">
    <property type="protein sequence ID" value="WWX72942.1"/>
    <property type="molecule type" value="Genomic_DNA"/>
</dbReference>
<evidence type="ECO:0000313" key="16">
    <source>
        <dbReference type="Proteomes" id="UP000254877"/>
    </source>
</evidence>
<reference evidence="13" key="11">
    <citation type="submission" date="2024-03" db="EMBL/GenBank/DDBJ databases">
        <title>Epithelial relay of microbial signals coordinates intestinal macrophage supported barrier repair.</title>
        <authorList>
            <person name="Tsai M.T."/>
        </authorList>
    </citation>
    <scope>NUCLEOTIDE SEQUENCE</scope>
    <source>
        <strain evidence="13">MS 21-1</strain>
    </source>
</reference>
<dbReference type="GeneID" id="66560648"/>
<evidence type="ECO:0000313" key="10">
    <source>
        <dbReference type="EMBL" id="RXD17594.1"/>
    </source>
</evidence>
<organism evidence="9 18">
    <name type="scientific">Escherichia coli</name>
    <dbReference type="NCBI Taxonomy" id="562"/>
    <lineage>
        <taxon>Bacteria</taxon>
        <taxon>Pseudomonadati</taxon>
        <taxon>Pseudomonadota</taxon>
        <taxon>Gammaproteobacteria</taxon>
        <taxon>Enterobacterales</taxon>
        <taxon>Enterobacteriaceae</taxon>
        <taxon>Escherichia</taxon>
    </lineage>
</organism>
<evidence type="ECO:0000313" key="21">
    <source>
        <dbReference type="Proteomes" id="UP000842519"/>
    </source>
</evidence>
<name>A0A061KJ09_ECOLX</name>
<evidence type="ECO:0000313" key="12">
    <source>
        <dbReference type="EMBL" id="WLM97477.1"/>
    </source>
</evidence>
<protein>
    <submittedName>
        <fullName evidence="9">Baseplate protein</fullName>
    </submittedName>
    <submittedName>
        <fullName evidence="2 11">GPW/gp25 family protein</fullName>
    </submittedName>
</protein>
<reference evidence="3 21" key="2">
    <citation type="journal article" date="2018" name="Genome Biol.">
        <title>SKESA: strategic k-mer extension for scrupulous assemblies.</title>
        <authorList>
            <person name="Souvorov A."/>
            <person name="Agarwala R."/>
            <person name="Lipman D.J."/>
        </authorList>
    </citation>
    <scope>NUCLEOTIDE SEQUENCE [LARGE SCALE GENOMIC DNA]</scope>
    <source>
        <strain evidence="3">EC00763</strain>
        <strain evidence="21">ecoli[ST-405]</strain>
        <strain evidence="4">Ecoli[ST-405]</strain>
    </source>
</reference>
<accession>A0A061KJ09</accession>